<evidence type="ECO:0000313" key="8">
    <source>
        <dbReference type="EMBL" id="CEG21274.1"/>
    </source>
</evidence>
<dbReference type="PANTHER" id="PTHR36115:SF9">
    <property type="entry name" value="LMO1584 PROTEIN"/>
    <property type="match status" value="1"/>
</dbReference>
<evidence type="ECO:0000256" key="3">
    <source>
        <dbReference type="ARBA" id="ARBA00022692"/>
    </source>
</evidence>
<evidence type="ECO:0000259" key="7">
    <source>
        <dbReference type="Pfam" id="PF06271"/>
    </source>
</evidence>
<accession>A0A098EG48</accession>
<dbReference type="GO" id="GO:0005886">
    <property type="term" value="C:plasma membrane"/>
    <property type="evidence" value="ECO:0007669"/>
    <property type="project" value="UniProtKB-SubCell"/>
</dbReference>
<dbReference type="EMBL" id="CCXS01000001">
    <property type="protein sequence ID" value="CEG21274.1"/>
    <property type="molecule type" value="Genomic_DNA"/>
</dbReference>
<dbReference type="RefSeq" id="WP_052649667.1">
    <property type="nucleotide sequence ID" value="NZ_CCXS01000001.1"/>
</dbReference>
<dbReference type="InterPro" id="IPR051791">
    <property type="entry name" value="Pra-immunoreactive"/>
</dbReference>
<keyword evidence="4 6" id="KW-1133">Transmembrane helix</keyword>
<sequence length="152" mass="17231">MTKDYAGFWIRFIANLIDGIILGIPIFIVDQVIFKQVTGMTEEQYYALNELSTAGAPPSYLWYSFLFTTLAGILYYGILTSSKKQATFGKMAMGIKVVDANGQRMGFLRSAIRYLGYIPSGFLLFFGYIMIAFTEKKRGLHDYIANSYVVYK</sequence>
<gene>
    <name evidence="8" type="ORF">BN1080_00180</name>
</gene>
<name>A0A098EG48_9BACL</name>
<feature type="transmembrane region" description="Helical" evidence="6">
    <location>
        <begin position="114"/>
        <end position="133"/>
    </location>
</feature>
<evidence type="ECO:0000256" key="4">
    <source>
        <dbReference type="ARBA" id="ARBA00022989"/>
    </source>
</evidence>
<evidence type="ECO:0000313" key="9">
    <source>
        <dbReference type="Proteomes" id="UP000043699"/>
    </source>
</evidence>
<protein>
    <submittedName>
        <fullName evidence="8">RDD family protein</fullName>
    </submittedName>
</protein>
<evidence type="ECO:0000256" key="5">
    <source>
        <dbReference type="ARBA" id="ARBA00023136"/>
    </source>
</evidence>
<feature type="domain" description="RDD" evidence="7">
    <location>
        <begin position="5"/>
        <end position="146"/>
    </location>
</feature>
<feature type="transmembrane region" description="Helical" evidence="6">
    <location>
        <begin position="60"/>
        <end position="78"/>
    </location>
</feature>
<comment type="subcellular location">
    <subcellularLocation>
        <location evidence="1">Cell membrane</location>
        <topology evidence="1">Multi-pass membrane protein</topology>
    </subcellularLocation>
</comment>
<feature type="transmembrane region" description="Helical" evidence="6">
    <location>
        <begin position="12"/>
        <end position="34"/>
    </location>
</feature>
<dbReference type="Pfam" id="PF06271">
    <property type="entry name" value="RDD"/>
    <property type="match status" value="1"/>
</dbReference>
<dbReference type="InterPro" id="IPR010432">
    <property type="entry name" value="RDD"/>
</dbReference>
<keyword evidence="3 6" id="KW-0812">Transmembrane</keyword>
<evidence type="ECO:0000256" key="6">
    <source>
        <dbReference type="SAM" id="Phobius"/>
    </source>
</evidence>
<reference evidence="8 9" key="1">
    <citation type="submission" date="2014-09" db="EMBL/GenBank/DDBJ databases">
        <authorList>
            <person name="Urmite Genomes Urmite Genomes"/>
        </authorList>
    </citation>
    <scope>NUCLEOTIDE SEQUENCE [LARGE SCALE GENOMIC DNA]</scope>
    <source>
        <strain evidence="8 9">ES2</strain>
    </source>
</reference>
<organism evidence="8 9">
    <name type="scientific">Planococcus massiliensis</name>
    <dbReference type="NCBI Taxonomy" id="1499687"/>
    <lineage>
        <taxon>Bacteria</taxon>
        <taxon>Bacillati</taxon>
        <taxon>Bacillota</taxon>
        <taxon>Bacilli</taxon>
        <taxon>Bacillales</taxon>
        <taxon>Caryophanaceae</taxon>
        <taxon>Planococcus</taxon>
    </lineage>
</organism>
<evidence type="ECO:0000256" key="1">
    <source>
        <dbReference type="ARBA" id="ARBA00004651"/>
    </source>
</evidence>
<dbReference type="Proteomes" id="UP000043699">
    <property type="component" value="Unassembled WGS sequence"/>
</dbReference>
<keyword evidence="2" id="KW-1003">Cell membrane</keyword>
<dbReference type="OrthoDB" id="1787043at2"/>
<evidence type="ECO:0000256" key="2">
    <source>
        <dbReference type="ARBA" id="ARBA00022475"/>
    </source>
</evidence>
<dbReference type="STRING" id="1499687.BN1080_00180"/>
<dbReference type="PANTHER" id="PTHR36115">
    <property type="entry name" value="PROLINE-RICH ANTIGEN HOMOLOG-RELATED"/>
    <property type="match status" value="1"/>
</dbReference>
<proteinExistence type="predicted"/>
<dbReference type="AlphaFoldDB" id="A0A098EG48"/>
<keyword evidence="9" id="KW-1185">Reference proteome</keyword>
<keyword evidence="5 6" id="KW-0472">Membrane</keyword>